<name>A0A833Z1X0_9CHIR</name>
<gene>
    <name evidence="2" type="ORF">HJG60_008695</name>
</gene>
<comment type="caution">
    <text evidence="2">The sequence shown here is derived from an EMBL/GenBank/DDBJ whole genome shotgun (WGS) entry which is preliminary data.</text>
</comment>
<dbReference type="AlphaFoldDB" id="A0A833Z1X0"/>
<reference evidence="2 3" key="1">
    <citation type="journal article" date="2020" name="Nature">
        <title>Six reference-quality genomes reveal evolution of bat adaptations.</title>
        <authorList>
            <person name="Jebb D."/>
            <person name="Huang Z."/>
            <person name="Pippel M."/>
            <person name="Hughes G.M."/>
            <person name="Lavrichenko K."/>
            <person name="Devanna P."/>
            <person name="Winkler S."/>
            <person name="Jermiin L.S."/>
            <person name="Skirmuntt E.C."/>
            <person name="Katzourakis A."/>
            <person name="Burkitt-Gray L."/>
            <person name="Ray D.A."/>
            <person name="Sullivan K.A.M."/>
            <person name="Roscito J.G."/>
            <person name="Kirilenko B.M."/>
            <person name="Davalos L.M."/>
            <person name="Corthals A.P."/>
            <person name="Power M.L."/>
            <person name="Jones G."/>
            <person name="Ransome R.D."/>
            <person name="Dechmann D.K.N."/>
            <person name="Locatelli A.G."/>
            <person name="Puechmaille S.J."/>
            <person name="Fedrigo O."/>
            <person name="Jarvis E.D."/>
            <person name="Hiller M."/>
            <person name="Vernes S.C."/>
            <person name="Myers E.W."/>
            <person name="Teeling E.C."/>
        </authorList>
    </citation>
    <scope>NUCLEOTIDE SEQUENCE [LARGE SCALE GENOMIC DNA]</scope>
    <source>
        <strain evidence="2">Bat1K_MPI-CBG_1</strain>
    </source>
</reference>
<dbReference type="Proteomes" id="UP000664940">
    <property type="component" value="Unassembled WGS sequence"/>
</dbReference>
<organism evidence="2 3">
    <name type="scientific">Phyllostomus discolor</name>
    <name type="common">pale spear-nosed bat</name>
    <dbReference type="NCBI Taxonomy" id="89673"/>
    <lineage>
        <taxon>Eukaryota</taxon>
        <taxon>Metazoa</taxon>
        <taxon>Chordata</taxon>
        <taxon>Craniata</taxon>
        <taxon>Vertebrata</taxon>
        <taxon>Euteleostomi</taxon>
        <taxon>Mammalia</taxon>
        <taxon>Eutheria</taxon>
        <taxon>Laurasiatheria</taxon>
        <taxon>Chiroptera</taxon>
        <taxon>Yangochiroptera</taxon>
        <taxon>Phyllostomidae</taxon>
        <taxon>Phyllostominae</taxon>
        <taxon>Phyllostomus</taxon>
    </lineage>
</organism>
<protein>
    <submittedName>
        <fullName evidence="2">Uncharacterized protein</fullName>
    </submittedName>
</protein>
<evidence type="ECO:0000256" key="1">
    <source>
        <dbReference type="SAM" id="MobiDB-lite"/>
    </source>
</evidence>
<feature type="region of interest" description="Disordered" evidence="1">
    <location>
        <begin position="128"/>
        <end position="165"/>
    </location>
</feature>
<evidence type="ECO:0000313" key="3">
    <source>
        <dbReference type="Proteomes" id="UP000664940"/>
    </source>
</evidence>
<proteinExistence type="predicted"/>
<evidence type="ECO:0000313" key="2">
    <source>
        <dbReference type="EMBL" id="KAF6084437.1"/>
    </source>
</evidence>
<sequence>MSESESGNESEKENVLSCASGSYISTVWGAGVGRWPRSDSDGLCRQTLKTPTCPRNVSAEHQTTASWELPRGWICRDPGADLCQTLPGTGPGPPLRTGPTVTHTPWLPLLGLGVCRLNQALGRVSERLTAPGDLPPPPQKNLLVQSPEEVSVVPAHPTTTLDPPR</sequence>
<dbReference type="EMBL" id="JABVXQ010000012">
    <property type="protein sequence ID" value="KAF6084437.1"/>
    <property type="molecule type" value="Genomic_DNA"/>
</dbReference>
<accession>A0A833Z1X0</accession>